<dbReference type="CDD" id="cd01127">
    <property type="entry name" value="TrwB_TraG_TraD_VirD4"/>
    <property type="match status" value="1"/>
</dbReference>
<keyword evidence="13" id="KW-1185">Reference proteome</keyword>
<evidence type="ECO:0000256" key="10">
    <source>
        <dbReference type="SAM" id="Phobius"/>
    </source>
</evidence>
<dbReference type="Proteomes" id="UP000237752">
    <property type="component" value="Unassembled WGS sequence"/>
</dbReference>
<keyword evidence="4" id="KW-0677">Repeat</keyword>
<dbReference type="InterPro" id="IPR023836">
    <property type="entry name" value="EccCa-like_Actinobacteria"/>
</dbReference>
<proteinExistence type="predicted"/>
<keyword evidence="8 10" id="KW-0472">Membrane</keyword>
<dbReference type="PROSITE" id="PS50901">
    <property type="entry name" value="FTSK"/>
    <property type="match status" value="2"/>
</dbReference>
<name>A0A2T1A369_9ACTN</name>
<dbReference type="GO" id="GO:0005886">
    <property type="term" value="C:plasma membrane"/>
    <property type="evidence" value="ECO:0007669"/>
    <property type="project" value="UniProtKB-SubCell"/>
</dbReference>
<dbReference type="InterPro" id="IPR003593">
    <property type="entry name" value="AAA+_ATPase"/>
</dbReference>
<evidence type="ECO:0000256" key="2">
    <source>
        <dbReference type="ARBA" id="ARBA00022475"/>
    </source>
</evidence>
<dbReference type="NCBIfam" id="TIGR03925">
    <property type="entry name" value="T7SS_EccC_b"/>
    <property type="match status" value="1"/>
</dbReference>
<keyword evidence="7 10" id="KW-1133">Transmembrane helix</keyword>
<dbReference type="NCBIfam" id="TIGR03924">
    <property type="entry name" value="T7SS_EccC_a"/>
    <property type="match status" value="1"/>
</dbReference>
<comment type="subcellular location">
    <subcellularLocation>
        <location evidence="1">Cell membrane</location>
        <topology evidence="1">Multi-pass membrane protein</topology>
    </subcellularLocation>
</comment>
<evidence type="ECO:0000256" key="9">
    <source>
        <dbReference type="PROSITE-ProRule" id="PRU00289"/>
    </source>
</evidence>
<keyword evidence="5 9" id="KW-0547">Nucleotide-binding</keyword>
<accession>A0A2T1A369</accession>
<evidence type="ECO:0000256" key="6">
    <source>
        <dbReference type="ARBA" id="ARBA00022840"/>
    </source>
</evidence>
<keyword evidence="6 9" id="KW-0067">ATP-binding</keyword>
<feature type="transmembrane region" description="Helical" evidence="10">
    <location>
        <begin position="54"/>
        <end position="74"/>
    </location>
</feature>
<dbReference type="GO" id="GO:0005524">
    <property type="term" value="F:ATP binding"/>
    <property type="evidence" value="ECO:0007669"/>
    <property type="project" value="UniProtKB-UniRule"/>
</dbReference>
<sequence length="1228" mass="131799">MHGAADSTYDEIVLRAPPTVPDANGAGGLMTALPAMGGLGSVAYMFAGPRHPATYIAGGAFLLLSLGMVVGLIARGRGSKKQGLARKRRSYDAYLRGQRAVVRDIARMQRAQMNERFPTPQTLCAIAPSIKPRNAGDRDFGALRFGVAAQPLMAVLRVEPDGSESEPDIASVRQLDLFIQAHSSLPDLPTTISVYDHKNIRIAGTRQEVLGLGRALITHAGAFHRPGGLSIYIYSDEISDWEWAKWLPHTHGRIAVSPMDLVERLRHEAGHSIVLTDGTPLTIDGGDRVTVIHLGAASTYDAQLHIEGGYVTLRRDDAANTRARADSLSAAEAEAVARAIARRYAEGAGVNESDNSLYTLLKIPGIRAIDVEAIRANARNAQQRLTLPMGTTTDLRPLFLDIKEPAQGGIGPHGLVVGATGSGKSELLRTMVLGAAATHPPDLLNFVLVDFKGGATFADMSGIPHTSALITNLQDDIVMVDRMRDALASELSRRQRLLSAAGHATSIGEYAQRRSARPDLPPLPSLVIVVDEFTELLAQQPDFIDVFVQIGRLGRSLGIHLLLATQHLDEARVRGLESHLSYRIALRTFSAGESRAAIGVPDASELPSAPGHALLRSDSTSLIRFKAAHTLGHVASAPAAPNEVTVERFSLLGSAKPSHDKSVDKPFDKLSGGLTGDNAALLIAALTCVGEPAHKIWLPPLDLADPLDAMHPTLATRTGRGYGADPARPPLVVPIGTVDEPLQQRRSRLAVDFSRAGSHLAVVGAPRSGKSSLLRTIVLAAALRHTPAEANFYLLDFSDGSLAALEPLPHTGNFTAGRDPEMVRRTVQALTDLIATREGAPTYDGADTFLVIDGYAGFSHDFEELSIQVRAIAERGAAYGVHLVLSTHRWSDLRHGLRDLFGTRLELKLGDSLDSDISRRAQEAIPADTPGRGLTPDGRHFLAAVPRADRTRGITRAAAAERALVSRIARDWHGPAAPHLEPLPSVIPLETLTYPHNRICLGLNGRTFEPLCLDPDEEIGLVTLGDPASGKTSLLRSIGCQVQDTFPAGTAKLVVIDYRRDLFGDFDDAAILGYAATKDHANELITGVCDGLAARLPTNEATETQLRDRNWWSGPQIYVLVNDYDLVANTAAHPLLPLLEYLPHARDVGLRVFLTRRAAGATRAALDPIVAQLIELQTPTLLLSAPPDEGRIFGVPASRQVPGRGTYAGRTVGTLEVQVAYVPRRSPL</sequence>
<feature type="transmembrane region" description="Helical" evidence="10">
    <location>
        <begin position="26"/>
        <end position="47"/>
    </location>
</feature>
<dbReference type="PANTHER" id="PTHR22683:SF1">
    <property type="entry name" value="TYPE VII SECRETION SYSTEM PROTEIN ESSC"/>
    <property type="match status" value="1"/>
</dbReference>
<evidence type="ECO:0000256" key="4">
    <source>
        <dbReference type="ARBA" id="ARBA00022737"/>
    </source>
</evidence>
<dbReference type="SUPFAM" id="SSF52540">
    <property type="entry name" value="P-loop containing nucleoside triphosphate hydrolases"/>
    <property type="match status" value="3"/>
</dbReference>
<dbReference type="AlphaFoldDB" id="A0A2T1A369"/>
<evidence type="ECO:0000313" key="12">
    <source>
        <dbReference type="EMBL" id="PRZ43052.1"/>
    </source>
</evidence>
<evidence type="ECO:0000256" key="8">
    <source>
        <dbReference type="ARBA" id="ARBA00023136"/>
    </source>
</evidence>
<keyword evidence="2" id="KW-1003">Cell membrane</keyword>
<evidence type="ECO:0000256" key="3">
    <source>
        <dbReference type="ARBA" id="ARBA00022692"/>
    </source>
</evidence>
<dbReference type="Pfam" id="PF01580">
    <property type="entry name" value="FtsK_SpoIIIE"/>
    <property type="match status" value="2"/>
</dbReference>
<gene>
    <name evidence="12" type="ORF">CLV47_103108</name>
</gene>
<evidence type="ECO:0000313" key="13">
    <source>
        <dbReference type="Proteomes" id="UP000237752"/>
    </source>
</evidence>
<evidence type="ECO:0000256" key="7">
    <source>
        <dbReference type="ARBA" id="ARBA00022989"/>
    </source>
</evidence>
<protein>
    <submittedName>
        <fullName evidence="12">S-DNA-T family DNA segregation ATPase FtsK/SpoIIIE</fullName>
    </submittedName>
</protein>
<dbReference type="InterPro" id="IPR023837">
    <property type="entry name" value="EccCb-like_Actinobacteria"/>
</dbReference>
<feature type="binding site" evidence="9">
    <location>
        <begin position="764"/>
        <end position="771"/>
    </location>
    <ligand>
        <name>ATP</name>
        <dbReference type="ChEBI" id="CHEBI:30616"/>
    </ligand>
</feature>
<dbReference type="OrthoDB" id="9807790at2"/>
<evidence type="ECO:0000259" key="11">
    <source>
        <dbReference type="PROSITE" id="PS50901"/>
    </source>
</evidence>
<dbReference type="RefSeq" id="WP_106348030.1">
    <property type="nucleotide sequence ID" value="NZ_PVUE01000003.1"/>
</dbReference>
<feature type="domain" description="FtsK" evidence="11">
    <location>
        <begin position="395"/>
        <end position="595"/>
    </location>
</feature>
<evidence type="ECO:0000256" key="5">
    <source>
        <dbReference type="ARBA" id="ARBA00022741"/>
    </source>
</evidence>
<reference evidence="12 13" key="1">
    <citation type="submission" date="2018-03" db="EMBL/GenBank/DDBJ databases">
        <title>Genomic Encyclopedia of Archaeal and Bacterial Type Strains, Phase II (KMG-II): from individual species to whole genera.</title>
        <authorList>
            <person name="Goeker M."/>
        </authorList>
    </citation>
    <scope>NUCLEOTIDE SEQUENCE [LARGE SCALE GENOMIC DNA]</scope>
    <source>
        <strain evidence="12 13">DSM 100065</strain>
    </source>
</reference>
<dbReference type="GO" id="GO:0003677">
    <property type="term" value="F:DNA binding"/>
    <property type="evidence" value="ECO:0007669"/>
    <property type="project" value="InterPro"/>
</dbReference>
<organism evidence="12 13">
    <name type="scientific">Antricoccus suffuscus</name>
    <dbReference type="NCBI Taxonomy" id="1629062"/>
    <lineage>
        <taxon>Bacteria</taxon>
        <taxon>Bacillati</taxon>
        <taxon>Actinomycetota</taxon>
        <taxon>Actinomycetes</taxon>
        <taxon>Geodermatophilales</taxon>
        <taxon>Antricoccaceae</taxon>
        <taxon>Antricoccus</taxon>
    </lineage>
</organism>
<dbReference type="InterPro" id="IPR002543">
    <property type="entry name" value="FtsK_dom"/>
</dbReference>
<feature type="binding site" evidence="9">
    <location>
        <begin position="418"/>
        <end position="425"/>
    </location>
    <ligand>
        <name>ATP</name>
        <dbReference type="ChEBI" id="CHEBI:30616"/>
    </ligand>
</feature>
<dbReference type="EMBL" id="PVUE01000003">
    <property type="protein sequence ID" value="PRZ43052.1"/>
    <property type="molecule type" value="Genomic_DNA"/>
</dbReference>
<feature type="domain" description="FtsK" evidence="11">
    <location>
        <begin position="746"/>
        <end position="916"/>
    </location>
</feature>
<evidence type="ECO:0000256" key="1">
    <source>
        <dbReference type="ARBA" id="ARBA00004651"/>
    </source>
</evidence>
<dbReference type="InterPro" id="IPR050206">
    <property type="entry name" value="FtsK/SpoIIIE/SftA"/>
</dbReference>
<dbReference type="PANTHER" id="PTHR22683">
    <property type="entry name" value="SPORULATION PROTEIN RELATED"/>
    <property type="match status" value="1"/>
</dbReference>
<keyword evidence="3 10" id="KW-0812">Transmembrane</keyword>
<dbReference type="InterPro" id="IPR027417">
    <property type="entry name" value="P-loop_NTPase"/>
</dbReference>
<dbReference type="Gene3D" id="3.40.50.300">
    <property type="entry name" value="P-loop containing nucleotide triphosphate hydrolases"/>
    <property type="match status" value="3"/>
</dbReference>
<dbReference type="SMART" id="SM00382">
    <property type="entry name" value="AAA"/>
    <property type="match status" value="2"/>
</dbReference>
<comment type="caution">
    <text evidence="12">The sequence shown here is derived from an EMBL/GenBank/DDBJ whole genome shotgun (WGS) entry which is preliminary data.</text>
</comment>